<dbReference type="GO" id="GO:0016787">
    <property type="term" value="F:hydrolase activity"/>
    <property type="evidence" value="ECO:0007669"/>
    <property type="project" value="UniProtKB-KW"/>
</dbReference>
<evidence type="ECO:0000313" key="2">
    <source>
        <dbReference type="EMBL" id="CUK26725.1"/>
    </source>
</evidence>
<keyword evidence="2" id="KW-0378">Hydrolase</keyword>
<dbReference type="AlphaFoldDB" id="A0A0P1ISZ9"/>
<dbReference type="RefSeq" id="WP_058315581.1">
    <property type="nucleotide sequence ID" value="NZ_CYTO01000009.1"/>
</dbReference>
<dbReference type="PANTHER" id="PTHR42663">
    <property type="entry name" value="HYDROLASE C777.06C-RELATED-RELATED"/>
    <property type="match status" value="1"/>
</dbReference>
<dbReference type="Pfam" id="PF12706">
    <property type="entry name" value="Lactamase_B_2"/>
    <property type="match status" value="1"/>
</dbReference>
<reference evidence="3" key="1">
    <citation type="submission" date="2015-09" db="EMBL/GenBank/DDBJ databases">
        <authorList>
            <person name="Rodrigo-Torres Lidia"/>
            <person name="Arahal R.David."/>
        </authorList>
    </citation>
    <scope>NUCLEOTIDE SEQUENCE [LARGE SCALE GENOMIC DNA]</scope>
    <source>
        <strain evidence="3">CECT 5114</strain>
    </source>
</reference>
<sequence>MSDTLTFTILGCGSSGGVPRLGGIWGDCDPENPKNTRTRCSLLVERENAKGKTTVLIDTSPDMRHQLLRENVGRLDGVIYTHAHADHVHGLDDLRMIVFNMRERVKVWADTPTQDALLSRFGYAFVQPQGSPYPPILDLHGIADEPVDIDGPGGPITFEPLEVAHGGIDALGFRMHDVLYMPDVSEIPENVAPRTEGLRCWILDALRRTPHPTHFHLDTALEWIERSKPKEAVLTNMHVDLDYETLSAETASHIRPAYDGLKLSFPI</sequence>
<dbReference type="CDD" id="cd16279">
    <property type="entry name" value="metallo-hydrolase-like_MBL-fold"/>
    <property type="match status" value="1"/>
</dbReference>
<feature type="domain" description="Metallo-beta-lactamase" evidence="1">
    <location>
        <begin position="38"/>
        <end position="214"/>
    </location>
</feature>
<name>A0A0P1ISZ9_9RHOB</name>
<keyword evidence="3" id="KW-1185">Reference proteome</keyword>
<dbReference type="OrthoDB" id="9781189at2"/>
<evidence type="ECO:0000259" key="1">
    <source>
        <dbReference type="SMART" id="SM00849"/>
    </source>
</evidence>
<dbReference type="EMBL" id="CYUE01000020">
    <property type="protein sequence ID" value="CUK26725.1"/>
    <property type="molecule type" value="Genomic_DNA"/>
</dbReference>
<dbReference type="InterPro" id="IPR001279">
    <property type="entry name" value="Metallo-B-lactamas"/>
</dbReference>
<dbReference type="Proteomes" id="UP000051184">
    <property type="component" value="Unassembled WGS sequence"/>
</dbReference>
<accession>A0A0P1ISZ9</accession>
<proteinExistence type="predicted"/>
<dbReference type="STRING" id="1715691.TA5113_01370"/>
<dbReference type="InterPro" id="IPR036866">
    <property type="entry name" value="RibonucZ/Hydroxyglut_hydro"/>
</dbReference>
<gene>
    <name evidence="2" type="ORF">TA5114_02541</name>
</gene>
<dbReference type="Gene3D" id="3.60.15.10">
    <property type="entry name" value="Ribonuclease Z/Hydroxyacylglutathione hydrolase-like"/>
    <property type="match status" value="1"/>
</dbReference>
<evidence type="ECO:0000313" key="3">
    <source>
        <dbReference type="Proteomes" id="UP000051184"/>
    </source>
</evidence>
<dbReference type="SMART" id="SM00849">
    <property type="entry name" value="Lactamase_B"/>
    <property type="match status" value="1"/>
</dbReference>
<dbReference type="PANTHER" id="PTHR42663:SF6">
    <property type="entry name" value="HYDROLASE C777.06C-RELATED"/>
    <property type="match status" value="1"/>
</dbReference>
<organism evidence="2 3">
    <name type="scientific">Cognatishimia activa</name>
    <dbReference type="NCBI Taxonomy" id="1715691"/>
    <lineage>
        <taxon>Bacteria</taxon>
        <taxon>Pseudomonadati</taxon>
        <taxon>Pseudomonadota</taxon>
        <taxon>Alphaproteobacteria</taxon>
        <taxon>Rhodobacterales</taxon>
        <taxon>Paracoccaceae</taxon>
        <taxon>Cognatishimia</taxon>
    </lineage>
</organism>
<protein>
    <submittedName>
        <fullName evidence="2">Putative hydrolase</fullName>
    </submittedName>
</protein>
<dbReference type="SUPFAM" id="SSF56281">
    <property type="entry name" value="Metallo-hydrolase/oxidoreductase"/>
    <property type="match status" value="1"/>
</dbReference>